<dbReference type="EMBL" id="CP001634">
    <property type="protein sequence ID" value="ACR79540.1"/>
    <property type="molecule type" value="Genomic_DNA"/>
</dbReference>
<dbReference type="STRING" id="521045.Kole_0830"/>
<dbReference type="CDD" id="cd11537">
    <property type="entry name" value="NTP-PPase_RS21-C6_like"/>
    <property type="match status" value="1"/>
</dbReference>
<dbReference type="eggNOG" id="COG1694">
    <property type="taxonomic scope" value="Bacteria"/>
</dbReference>
<dbReference type="InterPro" id="IPR052555">
    <property type="entry name" value="dCTP_Pyrophosphatase"/>
</dbReference>
<reference evidence="1 2" key="2">
    <citation type="journal article" date="2011" name="J. Bacteriol.">
        <title>Genome Sequence of Kosmotoga olearia Strain TBF 19.5.1, a Thermophilic Bacterium with a Wide Growth Temperature Range, Isolated from the Troll B Oil Platform in the North Sea.</title>
        <authorList>
            <person name="Swithers K.S."/>
            <person name="Dipippo J.L."/>
            <person name="Bruce D.C."/>
            <person name="Detter C."/>
            <person name="Tapia R."/>
            <person name="Han S."/>
            <person name="Goodwin L.A."/>
            <person name="Han J."/>
            <person name="Woyke T."/>
            <person name="Pitluck S."/>
            <person name="Pennacchio L."/>
            <person name="Nolan M."/>
            <person name="Mikhailova N."/>
            <person name="Land M.L."/>
            <person name="Nesbo C.L."/>
            <person name="Gogarten J.P."/>
            <person name="Noll K.M."/>
        </authorList>
    </citation>
    <scope>NUCLEOTIDE SEQUENCE [LARGE SCALE GENOMIC DNA]</scope>
    <source>
        <strain evidence="2">ATCC BAA-1733 / DSM 21960 / TBF 19.5.1</strain>
    </source>
</reference>
<dbReference type="PANTHER" id="PTHR46523">
    <property type="entry name" value="DCTP PYROPHOSPHATASE 1"/>
    <property type="match status" value="1"/>
</dbReference>
<keyword evidence="2" id="KW-1185">Reference proteome</keyword>
<reference evidence="1 2" key="1">
    <citation type="submission" date="2009-06" db="EMBL/GenBank/DDBJ databases">
        <title>Complete sequence of Thermotogales bacterium TBF 19.5.1.</title>
        <authorList>
            <consortium name="US DOE Joint Genome Institute"/>
            <person name="Lucas S."/>
            <person name="Copeland A."/>
            <person name="Lapidus A."/>
            <person name="Glavina del Rio T."/>
            <person name="Tice H."/>
            <person name="Bruce D."/>
            <person name="Goodwin L."/>
            <person name="Pitluck S."/>
            <person name="Chertkov O."/>
            <person name="Brettin T."/>
            <person name="Detter J.C."/>
            <person name="Han C."/>
            <person name="Schmutz J."/>
            <person name="Larimer F."/>
            <person name="Land M."/>
            <person name="Hauser L."/>
            <person name="Kyrpides N."/>
            <person name="Ovchinnikova G."/>
            <person name="Noll K."/>
        </authorList>
    </citation>
    <scope>NUCLEOTIDE SEQUENCE [LARGE SCALE GENOMIC DNA]</scope>
    <source>
        <strain evidence="2">ATCC BAA-1733 / DSM 21960 / TBF 19.5.1</strain>
    </source>
</reference>
<sequence>MDSIEKEIIKFRDERDWKQFHNARTLAASIVIESAELLELFQWAKDEEIEEIVEKKLDKIKDEIADIYAYLVILAHDLGINLQDAVREKMKKNARKYPVDKAKGTSKKYTEFVE</sequence>
<accession>C5CG99</accession>
<dbReference type="HOGENOM" id="CLU_110454_2_1_0"/>
<dbReference type="Proteomes" id="UP000002382">
    <property type="component" value="Chromosome"/>
</dbReference>
<dbReference type="GO" id="GO:0047840">
    <property type="term" value="F:dCTP diphosphatase activity"/>
    <property type="evidence" value="ECO:0007669"/>
    <property type="project" value="TreeGrafter"/>
</dbReference>
<dbReference type="AlphaFoldDB" id="C5CG99"/>
<name>C5CG99_KOSOT</name>
<dbReference type="PIRSF" id="PIRSF029826">
    <property type="entry name" value="UCP029826_pph"/>
    <property type="match status" value="1"/>
</dbReference>
<dbReference type="GO" id="GO:0005829">
    <property type="term" value="C:cytosol"/>
    <property type="evidence" value="ECO:0007669"/>
    <property type="project" value="TreeGrafter"/>
</dbReference>
<dbReference type="SUPFAM" id="SSF101386">
    <property type="entry name" value="all-alpha NTP pyrophosphatases"/>
    <property type="match status" value="1"/>
</dbReference>
<dbReference type="PANTHER" id="PTHR46523:SF1">
    <property type="entry name" value="DCTP PYROPHOSPHATASE 1"/>
    <property type="match status" value="1"/>
</dbReference>
<dbReference type="OrthoDB" id="9791898at2"/>
<dbReference type="Gene3D" id="1.10.287.1080">
    <property type="entry name" value="MazG-like"/>
    <property type="match status" value="1"/>
</dbReference>
<dbReference type="GO" id="GO:0042262">
    <property type="term" value="P:DNA protection"/>
    <property type="evidence" value="ECO:0007669"/>
    <property type="project" value="TreeGrafter"/>
</dbReference>
<dbReference type="RefSeq" id="WP_015868202.1">
    <property type="nucleotide sequence ID" value="NC_012785.1"/>
</dbReference>
<dbReference type="KEGG" id="kol:Kole_0830"/>
<gene>
    <name evidence="1" type="ordered locus">Kole_0830</name>
</gene>
<evidence type="ECO:0000313" key="2">
    <source>
        <dbReference type="Proteomes" id="UP000002382"/>
    </source>
</evidence>
<protein>
    <submittedName>
        <fullName evidence="1">MazG nucleotide pyrophosphohydrolase</fullName>
    </submittedName>
</protein>
<proteinExistence type="predicted"/>
<evidence type="ECO:0000313" key="1">
    <source>
        <dbReference type="EMBL" id="ACR79540.1"/>
    </source>
</evidence>
<organism evidence="1 2">
    <name type="scientific">Kosmotoga olearia (strain ATCC BAA-1733 / DSM 21960 / TBF 19.5.1)</name>
    <dbReference type="NCBI Taxonomy" id="521045"/>
    <lineage>
        <taxon>Bacteria</taxon>
        <taxon>Thermotogati</taxon>
        <taxon>Thermotogota</taxon>
        <taxon>Thermotogae</taxon>
        <taxon>Kosmotogales</taxon>
        <taxon>Kosmotogaceae</taxon>
        <taxon>Kosmotoga</taxon>
    </lineage>
</organism>
<dbReference type="GO" id="GO:0006253">
    <property type="term" value="P:dCTP catabolic process"/>
    <property type="evidence" value="ECO:0007669"/>
    <property type="project" value="TreeGrafter"/>
</dbReference>
<dbReference type="Pfam" id="PF12643">
    <property type="entry name" value="MazG-like"/>
    <property type="match status" value="1"/>
</dbReference>
<dbReference type="InterPro" id="IPR025984">
    <property type="entry name" value="DCTPP"/>
</dbReference>